<sequence length="130" mass="14528">MARKRPSSTFADLVAAMPAPPEDEPVRFHGTPLGDGGFTDADGCHWRLARGPLDVRRAKRLAVTADRMTMDVEWDDRSERWLPRVLPDEERPAAWLAARAGYGAATRTSYAAFEFTDDAGRVLLFIETYC</sequence>
<accession>A0A066YJ35</accession>
<keyword evidence="2" id="KW-1185">Reference proteome</keyword>
<dbReference type="Proteomes" id="UP000027178">
    <property type="component" value="Unassembled WGS sequence"/>
</dbReference>
<proteinExistence type="predicted"/>
<comment type="caution">
    <text evidence="1">The sequence shown here is derived from an EMBL/GenBank/DDBJ whole genome shotgun (WGS) entry which is preliminary data.</text>
</comment>
<gene>
    <name evidence="1" type="ORF">KCH_67460</name>
</gene>
<dbReference type="AlphaFoldDB" id="A0A066YJ35"/>
<organism evidence="1 2">
    <name type="scientific">Kitasatospora cheerisanensis KCTC 2395</name>
    <dbReference type="NCBI Taxonomy" id="1348663"/>
    <lineage>
        <taxon>Bacteria</taxon>
        <taxon>Bacillati</taxon>
        <taxon>Actinomycetota</taxon>
        <taxon>Actinomycetes</taxon>
        <taxon>Kitasatosporales</taxon>
        <taxon>Streptomycetaceae</taxon>
        <taxon>Kitasatospora</taxon>
    </lineage>
</organism>
<protein>
    <submittedName>
        <fullName evidence="1">Uncharacterized protein</fullName>
    </submittedName>
</protein>
<dbReference type="RefSeq" id="WP_157032273.1">
    <property type="nucleotide sequence ID" value="NZ_KK853997.1"/>
</dbReference>
<dbReference type="OrthoDB" id="3871915at2"/>
<dbReference type="HOGENOM" id="CLU_2095469_0_0_11"/>
<reference evidence="1 2" key="1">
    <citation type="submission" date="2014-05" db="EMBL/GenBank/DDBJ databases">
        <title>Draft Genome Sequence of Kitasatospora cheerisanensis KCTC 2395.</title>
        <authorList>
            <person name="Nam D.H."/>
        </authorList>
    </citation>
    <scope>NUCLEOTIDE SEQUENCE [LARGE SCALE GENOMIC DNA]</scope>
    <source>
        <strain evidence="1 2">KCTC 2395</strain>
    </source>
</reference>
<dbReference type="PATRIC" id="fig|1348663.4.peg.6527"/>
<name>A0A066YJ35_9ACTN</name>
<dbReference type="EMBL" id="JNBY01000141">
    <property type="protein sequence ID" value="KDN81508.1"/>
    <property type="molecule type" value="Genomic_DNA"/>
</dbReference>
<evidence type="ECO:0000313" key="1">
    <source>
        <dbReference type="EMBL" id="KDN81508.1"/>
    </source>
</evidence>
<evidence type="ECO:0000313" key="2">
    <source>
        <dbReference type="Proteomes" id="UP000027178"/>
    </source>
</evidence>
<dbReference type="eggNOG" id="ENOG50322AI">
    <property type="taxonomic scope" value="Bacteria"/>
</dbReference>